<organism evidence="2">
    <name type="scientific">Streptomyces sp. SID7958</name>
    <dbReference type="NCBI Taxonomy" id="2706093"/>
    <lineage>
        <taxon>Bacteria</taxon>
        <taxon>Bacillati</taxon>
        <taxon>Actinomycetota</taxon>
        <taxon>Actinomycetes</taxon>
        <taxon>Kitasatosporales</taxon>
        <taxon>Streptomycetaceae</taxon>
        <taxon>Streptomyces</taxon>
    </lineage>
</organism>
<evidence type="ECO:0000313" key="2">
    <source>
        <dbReference type="EMBL" id="NEC79320.1"/>
    </source>
</evidence>
<gene>
    <name evidence="2" type="ORF">G3I38_08660</name>
</gene>
<proteinExistence type="predicted"/>
<name>A0A6G3TZU9_9ACTN</name>
<evidence type="ECO:0008006" key="3">
    <source>
        <dbReference type="Google" id="ProtNLM"/>
    </source>
</evidence>
<accession>A0A6G3TZU9</accession>
<comment type="caution">
    <text evidence="2">The sequence shown here is derived from an EMBL/GenBank/DDBJ whole genome shotgun (WGS) entry which is preliminary data.</text>
</comment>
<sequence>MTGASGRHGTARGRGAPSANTRDEEGTVAHVEQARLVELALGHSAHGDESTLRHLAECGRCRDELRAMARVVAAARAADVVDLPTAPPERVWQRIV</sequence>
<reference evidence="2" key="1">
    <citation type="submission" date="2020-01" db="EMBL/GenBank/DDBJ databases">
        <title>Insect and environment-associated Actinomycetes.</title>
        <authorList>
            <person name="Currrie C."/>
            <person name="Chevrette M."/>
            <person name="Carlson C."/>
            <person name="Stubbendieck R."/>
            <person name="Wendt-Pienkowski E."/>
        </authorList>
    </citation>
    <scope>NUCLEOTIDE SEQUENCE</scope>
    <source>
        <strain evidence="2">SID7958</strain>
    </source>
</reference>
<dbReference type="EMBL" id="JAAGMU010000473">
    <property type="protein sequence ID" value="NEC79320.1"/>
    <property type="molecule type" value="Genomic_DNA"/>
</dbReference>
<feature type="region of interest" description="Disordered" evidence="1">
    <location>
        <begin position="1"/>
        <end position="29"/>
    </location>
</feature>
<feature type="non-terminal residue" evidence="2">
    <location>
        <position position="96"/>
    </location>
</feature>
<dbReference type="AlphaFoldDB" id="A0A6G3TZU9"/>
<protein>
    <recommendedName>
        <fullName evidence="3">Zf-HC2 domain-containing protein</fullName>
    </recommendedName>
</protein>
<evidence type="ECO:0000256" key="1">
    <source>
        <dbReference type="SAM" id="MobiDB-lite"/>
    </source>
</evidence>